<dbReference type="GO" id="GO:0006334">
    <property type="term" value="P:nucleosome assembly"/>
    <property type="evidence" value="ECO:0007669"/>
    <property type="project" value="InterPro"/>
</dbReference>
<protein>
    <recommendedName>
        <fullName evidence="2">H15 domain-containing protein</fullName>
    </recommendedName>
</protein>
<dbReference type="EMBL" id="KL596719">
    <property type="protein sequence ID" value="KER27586.1"/>
    <property type="molecule type" value="Genomic_DNA"/>
</dbReference>
<sequence length="170" mass="18572">MACLSLDGTVKFVNSSIRPKAETHFRKRLDYTAMALVSVCGNRMTRGMSAPASAPAVSKRPKSTKPKIRVIDMVEFSINAAKDRKGTPSPIFKKFTTANYEVDVERLGPHIRRGIVHAVERAVLVRVGNKGKGVSESFKFAETKAAVAKPKPVKKPKVAKAKKPSVPKDE</sequence>
<evidence type="ECO:0000256" key="1">
    <source>
        <dbReference type="SAM" id="MobiDB-lite"/>
    </source>
</evidence>
<dbReference type="KEGG" id="ovi:T265_05402"/>
<dbReference type="RefSeq" id="XP_009168664.1">
    <property type="nucleotide sequence ID" value="XM_009170400.1"/>
</dbReference>
<reference evidence="3 4" key="1">
    <citation type="submission" date="2013-11" db="EMBL/GenBank/DDBJ databases">
        <title>Opisthorchis viverrini - life in the bile duct.</title>
        <authorList>
            <person name="Young N.D."/>
            <person name="Nagarajan N."/>
            <person name="Lin S.J."/>
            <person name="Korhonen P.K."/>
            <person name="Jex A.R."/>
            <person name="Hall R.S."/>
            <person name="Safavi-Hemami H."/>
            <person name="Kaewkong W."/>
            <person name="Bertrand D."/>
            <person name="Gao S."/>
            <person name="Seet Q."/>
            <person name="Wongkham S."/>
            <person name="Teh B.T."/>
            <person name="Wongkham C."/>
            <person name="Intapan P.M."/>
            <person name="Maleewong W."/>
            <person name="Yang X."/>
            <person name="Hu M."/>
            <person name="Wang Z."/>
            <person name="Hofmann A."/>
            <person name="Sternberg P.W."/>
            <person name="Tan P."/>
            <person name="Wang J."/>
            <person name="Gasser R.B."/>
        </authorList>
    </citation>
    <scope>NUCLEOTIDE SEQUENCE [LARGE SCALE GENOMIC DNA]</scope>
</reference>
<dbReference type="GO" id="GO:0000786">
    <property type="term" value="C:nucleosome"/>
    <property type="evidence" value="ECO:0007669"/>
    <property type="project" value="InterPro"/>
</dbReference>
<dbReference type="InterPro" id="IPR036388">
    <property type="entry name" value="WH-like_DNA-bd_sf"/>
</dbReference>
<dbReference type="Pfam" id="PF00538">
    <property type="entry name" value="Linker_histone"/>
    <property type="match status" value="1"/>
</dbReference>
<dbReference type="GO" id="GO:0003677">
    <property type="term" value="F:DNA binding"/>
    <property type="evidence" value="ECO:0007669"/>
    <property type="project" value="InterPro"/>
</dbReference>
<organism evidence="3 4">
    <name type="scientific">Opisthorchis viverrini</name>
    <name type="common">Southeast Asian liver fluke</name>
    <dbReference type="NCBI Taxonomy" id="6198"/>
    <lineage>
        <taxon>Eukaryota</taxon>
        <taxon>Metazoa</taxon>
        <taxon>Spiralia</taxon>
        <taxon>Lophotrochozoa</taxon>
        <taxon>Platyhelminthes</taxon>
        <taxon>Trematoda</taxon>
        <taxon>Digenea</taxon>
        <taxon>Opisthorchiida</taxon>
        <taxon>Opisthorchiata</taxon>
        <taxon>Opisthorchiidae</taxon>
        <taxon>Opisthorchis</taxon>
    </lineage>
</organism>
<dbReference type="CTD" id="20319584"/>
<dbReference type="InterPro" id="IPR036390">
    <property type="entry name" value="WH_DNA-bd_sf"/>
</dbReference>
<dbReference type="OrthoDB" id="10067792at2759"/>
<proteinExistence type="predicted"/>
<feature type="region of interest" description="Disordered" evidence="1">
    <location>
        <begin position="145"/>
        <end position="170"/>
    </location>
</feature>
<dbReference type="SUPFAM" id="SSF46785">
    <property type="entry name" value="Winged helix' DNA-binding domain"/>
    <property type="match status" value="1"/>
</dbReference>
<dbReference type="CDD" id="cd00073">
    <property type="entry name" value="H15"/>
    <property type="match status" value="1"/>
</dbReference>
<dbReference type="SMART" id="SM00526">
    <property type="entry name" value="H15"/>
    <property type="match status" value="1"/>
</dbReference>
<dbReference type="STRING" id="6198.A0A074ZKM3"/>
<dbReference type="InterPro" id="IPR005818">
    <property type="entry name" value="Histone_H1/H5_H15"/>
</dbReference>
<dbReference type="Gene3D" id="1.10.10.10">
    <property type="entry name" value="Winged helix-like DNA-binding domain superfamily/Winged helix DNA-binding domain"/>
    <property type="match status" value="1"/>
</dbReference>
<feature type="domain" description="H15" evidence="2">
    <location>
        <begin position="62"/>
        <end position="130"/>
    </location>
</feature>
<evidence type="ECO:0000313" key="4">
    <source>
        <dbReference type="Proteomes" id="UP000054324"/>
    </source>
</evidence>
<dbReference type="Proteomes" id="UP000054324">
    <property type="component" value="Unassembled WGS sequence"/>
</dbReference>
<evidence type="ECO:0000259" key="2">
    <source>
        <dbReference type="SMART" id="SM00526"/>
    </source>
</evidence>
<feature type="compositionally biased region" description="Basic residues" evidence="1">
    <location>
        <begin position="151"/>
        <end position="170"/>
    </location>
</feature>
<accession>A0A074ZKM3</accession>
<keyword evidence="4" id="KW-1185">Reference proteome</keyword>
<name>A0A074ZKM3_OPIVI</name>
<dbReference type="AlphaFoldDB" id="A0A074ZKM3"/>
<dbReference type="GeneID" id="20319584"/>
<evidence type="ECO:0000313" key="3">
    <source>
        <dbReference type="EMBL" id="KER27586.1"/>
    </source>
</evidence>
<gene>
    <name evidence="3" type="ORF">T265_05402</name>
</gene>